<feature type="region of interest" description="Disordered" evidence="1">
    <location>
        <begin position="217"/>
        <end position="238"/>
    </location>
</feature>
<dbReference type="Proteomes" id="UP000799440">
    <property type="component" value="Unassembled WGS sequence"/>
</dbReference>
<evidence type="ECO:0000313" key="4">
    <source>
        <dbReference type="EMBL" id="KAF2752199.1"/>
    </source>
</evidence>
<feature type="chain" id="PRO_5025528405" evidence="2">
    <location>
        <begin position="20"/>
        <end position="238"/>
    </location>
</feature>
<dbReference type="PANTHER" id="PTHR47797:SF5">
    <property type="entry name" value="CELLOBIOSE DEHYDROGENASE CYTOCHROME DOMAIN-CONTAINING PROTEIN"/>
    <property type="match status" value="1"/>
</dbReference>
<dbReference type="Gene3D" id="2.60.40.1210">
    <property type="entry name" value="Cellobiose dehydrogenase, cytochrome domain"/>
    <property type="match status" value="1"/>
</dbReference>
<evidence type="ECO:0000313" key="5">
    <source>
        <dbReference type="Proteomes" id="UP000799440"/>
    </source>
</evidence>
<dbReference type="InterPro" id="IPR015920">
    <property type="entry name" value="Cellobiose_DH-like_cyt"/>
</dbReference>
<evidence type="ECO:0000256" key="1">
    <source>
        <dbReference type="SAM" id="MobiDB-lite"/>
    </source>
</evidence>
<dbReference type="AlphaFoldDB" id="A0A6A6VQP0"/>
<feature type="signal peptide" evidence="2">
    <location>
        <begin position="1"/>
        <end position="19"/>
    </location>
</feature>
<dbReference type="OrthoDB" id="413885at2759"/>
<dbReference type="CDD" id="cd09630">
    <property type="entry name" value="CDH_like_cytochrome"/>
    <property type="match status" value="1"/>
</dbReference>
<evidence type="ECO:0000259" key="3">
    <source>
        <dbReference type="Pfam" id="PF16010"/>
    </source>
</evidence>
<keyword evidence="5" id="KW-1185">Reference proteome</keyword>
<protein>
    <submittedName>
        <fullName evidence="4">Iron reductase domain protein</fullName>
    </submittedName>
</protein>
<feature type="domain" description="Cellobiose dehydrogenase-like cytochrome" evidence="3">
    <location>
        <begin position="33"/>
        <end position="213"/>
    </location>
</feature>
<evidence type="ECO:0000256" key="2">
    <source>
        <dbReference type="SAM" id="SignalP"/>
    </source>
</evidence>
<dbReference type="SUPFAM" id="SSF49344">
    <property type="entry name" value="CBD9-like"/>
    <property type="match status" value="1"/>
</dbReference>
<keyword evidence="2" id="KW-0732">Signal</keyword>
<organism evidence="4 5">
    <name type="scientific">Sporormia fimetaria CBS 119925</name>
    <dbReference type="NCBI Taxonomy" id="1340428"/>
    <lineage>
        <taxon>Eukaryota</taxon>
        <taxon>Fungi</taxon>
        <taxon>Dikarya</taxon>
        <taxon>Ascomycota</taxon>
        <taxon>Pezizomycotina</taxon>
        <taxon>Dothideomycetes</taxon>
        <taxon>Pleosporomycetidae</taxon>
        <taxon>Pleosporales</taxon>
        <taxon>Sporormiaceae</taxon>
        <taxon>Sporormia</taxon>
    </lineage>
</organism>
<name>A0A6A6VQP0_9PLEO</name>
<dbReference type="PANTHER" id="PTHR47797">
    <property type="entry name" value="DEHYDROGENASE, PUTATIVE (AFU_ORTHOLOGUE AFUA_8G05805)-RELATED"/>
    <property type="match status" value="1"/>
</dbReference>
<accession>A0A6A6VQP0</accession>
<feature type="compositionally biased region" description="Polar residues" evidence="1">
    <location>
        <begin position="221"/>
        <end position="238"/>
    </location>
</feature>
<gene>
    <name evidence="4" type="ORF">M011DRAFT_473450</name>
</gene>
<dbReference type="EMBL" id="MU006561">
    <property type="protein sequence ID" value="KAF2752199.1"/>
    <property type="molecule type" value="Genomic_DNA"/>
</dbReference>
<dbReference type="Pfam" id="PF16010">
    <property type="entry name" value="CDH-cyt"/>
    <property type="match status" value="1"/>
</dbReference>
<proteinExistence type="predicted"/>
<reference evidence="4" key="1">
    <citation type="journal article" date="2020" name="Stud. Mycol.">
        <title>101 Dothideomycetes genomes: a test case for predicting lifestyles and emergence of pathogens.</title>
        <authorList>
            <person name="Haridas S."/>
            <person name="Albert R."/>
            <person name="Binder M."/>
            <person name="Bloem J."/>
            <person name="Labutti K."/>
            <person name="Salamov A."/>
            <person name="Andreopoulos B."/>
            <person name="Baker S."/>
            <person name="Barry K."/>
            <person name="Bills G."/>
            <person name="Bluhm B."/>
            <person name="Cannon C."/>
            <person name="Castanera R."/>
            <person name="Culley D."/>
            <person name="Daum C."/>
            <person name="Ezra D."/>
            <person name="Gonzalez J."/>
            <person name="Henrissat B."/>
            <person name="Kuo A."/>
            <person name="Liang C."/>
            <person name="Lipzen A."/>
            <person name="Lutzoni F."/>
            <person name="Magnuson J."/>
            <person name="Mondo S."/>
            <person name="Nolan M."/>
            <person name="Ohm R."/>
            <person name="Pangilinan J."/>
            <person name="Park H.-J."/>
            <person name="Ramirez L."/>
            <person name="Alfaro M."/>
            <person name="Sun H."/>
            <person name="Tritt A."/>
            <person name="Yoshinaga Y."/>
            <person name="Zwiers L.-H."/>
            <person name="Turgeon B."/>
            <person name="Goodwin S."/>
            <person name="Spatafora J."/>
            <person name="Crous P."/>
            <person name="Grigoriev I."/>
        </authorList>
    </citation>
    <scope>NUCLEOTIDE SEQUENCE</scope>
    <source>
        <strain evidence="4">CBS 119925</strain>
    </source>
</reference>
<sequence>MLFSSCFVAASALVGSAFGAPAQHSERAAAVVYDSETGFTFAEHKVAYTLSASIAVRVAVPSSAQAGQPYDAVFQIIVPNQVGWAGIAMGGSMVYNPLLVGWANGQQTQASTRWATAHAQPQIYNNAQLQKLTAGNRANGTHWQFTVKCTGCTSYQGRTGSTTTLNPKGGNRMALVISNGKPQQPSNANSNLVMHEGPIYWTQSFPEGANANFGELVRRNGGTTTSDGEVPTNGSVKA</sequence>